<feature type="compositionally biased region" description="Pro residues" evidence="1">
    <location>
        <begin position="262"/>
        <end position="279"/>
    </location>
</feature>
<evidence type="ECO:0000256" key="1">
    <source>
        <dbReference type="SAM" id="MobiDB-lite"/>
    </source>
</evidence>
<keyword evidence="4" id="KW-1185">Reference proteome</keyword>
<dbReference type="PANTHER" id="PTHR40446">
    <property type="entry name" value="N-ACETYLGLUCOSAMINE-1-PHOSPHODIESTER ALPHA-N-ACETYLGLUCOSAMINIDASE"/>
    <property type="match status" value="1"/>
</dbReference>
<feature type="region of interest" description="Disordered" evidence="1">
    <location>
        <begin position="45"/>
        <end position="77"/>
    </location>
</feature>
<organism evidence="3 4">
    <name type="scientific">Amazonocrinis nigriterrae CENA67</name>
    <dbReference type="NCBI Taxonomy" id="2794033"/>
    <lineage>
        <taxon>Bacteria</taxon>
        <taxon>Bacillati</taxon>
        <taxon>Cyanobacteriota</taxon>
        <taxon>Cyanophyceae</taxon>
        <taxon>Nostocales</taxon>
        <taxon>Nostocaceae</taxon>
        <taxon>Amazonocrinis</taxon>
        <taxon>Amazonocrinis nigriterrae</taxon>
    </lineage>
</organism>
<keyword evidence="3" id="KW-0326">Glycosidase</keyword>
<evidence type="ECO:0000259" key="2">
    <source>
        <dbReference type="Pfam" id="PF09992"/>
    </source>
</evidence>
<gene>
    <name evidence="3" type="ORF">I8748_09670</name>
</gene>
<dbReference type="EMBL" id="JAECZC010000013">
    <property type="protein sequence ID" value="MBH8562438.1"/>
    <property type="molecule type" value="Genomic_DNA"/>
</dbReference>
<feature type="domain" description="Phosphodiester glycosidase" evidence="2">
    <location>
        <begin position="495"/>
        <end position="673"/>
    </location>
</feature>
<feature type="region of interest" description="Disordered" evidence="1">
    <location>
        <begin position="262"/>
        <end position="282"/>
    </location>
</feature>
<sequence>MVKMKNCCYQQDHSAVANQFNHRFFRAIVSPIIATLLCLSSTWEANPQQSPTNTKPIPREISPSPTPPLTGVSSSGSQISLNGRTLPGNWLQQSVKAGRVTTYLSDGPFRQLIGVDFLNTSNPARQPVAWFSSANKPVVLATRLLGGYRYLNITNFAQAAGWQLQINGNTLVIATPKAQVINILESQQPVASSVTPLQPARLVIDLDRPTPWQITQGELIKRPQTLTPDPDTVTPKSSTQPNREWIITLDGTADPSLIQRYAPPPLAPLPTSSPEPPKQLPAAPEPEALIQKVEVVNNQTVISLSVPFGLSPQINTVANPNRLIIDIRPDAMVQRDITWASGLRWRQQFINLDTERFPVVWLEINPRKVGLALKPIWTNPDTLTGTAPIIQTAQRYLAAAAINGGYFNRNNKLPLGALRRDNQWLSGPILNRGAIAWNDSGQFYFGRLTLEETLIAPNNLRLPIIFLNSGYVQSGIARYTPTWGFSYTPLTDNEIIIVVQKNQVTHQLSAGKAGETAVPIPQDGYLLTLRGNAVSDALQLPVGTTVTISSSTTPANFNLYPYIVGAGPLLVQNGQIVLDAKAEKFSNAFIAEKAIRSGICTTATGKLLIAAVHNRAGGPGPTLAEHAQLMKLLGCVDALNLDGGSSTSLYLGGQLLDRSPSTAARVHNGIGIFLRK</sequence>
<comment type="caution">
    <text evidence="3">The sequence shown here is derived from an EMBL/GenBank/DDBJ whole genome shotgun (WGS) entry which is preliminary data.</text>
</comment>
<dbReference type="PANTHER" id="PTHR40446:SF2">
    <property type="entry name" value="N-ACETYLGLUCOSAMINE-1-PHOSPHODIESTER ALPHA-N-ACETYLGLUCOSAMINIDASE"/>
    <property type="match status" value="1"/>
</dbReference>
<dbReference type="Proteomes" id="UP000632766">
    <property type="component" value="Unassembled WGS sequence"/>
</dbReference>
<evidence type="ECO:0000313" key="4">
    <source>
        <dbReference type="Proteomes" id="UP000632766"/>
    </source>
</evidence>
<proteinExistence type="predicted"/>
<accession>A0A8J7HML2</accession>
<reference evidence="3 4" key="1">
    <citation type="journal article" date="2021" name="Int. J. Syst. Evol. Microbiol.">
        <title>Amazonocrinis nigriterrae gen. nov., sp. nov., Atlanticothrix silvestris gen. nov., sp. nov. and Dendronalium phyllosphericum gen. nov., sp. nov., nostocacean cyanobacteria from Brazilian environments.</title>
        <authorList>
            <person name="Alvarenga D.O."/>
            <person name="Andreote A.P.D."/>
            <person name="Branco L.H.Z."/>
            <person name="Delbaje E."/>
            <person name="Cruz R.B."/>
            <person name="Varani A.M."/>
            <person name="Fiore M.F."/>
        </authorList>
    </citation>
    <scope>NUCLEOTIDE SEQUENCE [LARGE SCALE GENOMIC DNA]</scope>
    <source>
        <strain evidence="3 4">CENA67</strain>
    </source>
</reference>
<evidence type="ECO:0000313" key="3">
    <source>
        <dbReference type="EMBL" id="MBH8562438.1"/>
    </source>
</evidence>
<protein>
    <submittedName>
        <fullName evidence="3">Phosphodiester glycosidase family protein</fullName>
    </submittedName>
</protein>
<dbReference type="GO" id="GO:0016798">
    <property type="term" value="F:hydrolase activity, acting on glycosyl bonds"/>
    <property type="evidence" value="ECO:0007669"/>
    <property type="project" value="UniProtKB-KW"/>
</dbReference>
<feature type="compositionally biased region" description="Polar residues" evidence="1">
    <location>
        <begin position="45"/>
        <end position="55"/>
    </location>
</feature>
<dbReference type="RefSeq" id="WP_198124360.1">
    <property type="nucleotide sequence ID" value="NZ_JAECZC010000013.1"/>
</dbReference>
<keyword evidence="3" id="KW-0378">Hydrolase</keyword>
<dbReference type="InterPro" id="IPR018711">
    <property type="entry name" value="NAGPA"/>
</dbReference>
<name>A0A8J7HML2_9NOST</name>
<dbReference type="AlphaFoldDB" id="A0A8J7HML2"/>
<dbReference type="Pfam" id="PF09992">
    <property type="entry name" value="NAGPA"/>
    <property type="match status" value="1"/>
</dbReference>